<keyword evidence="5 6" id="KW-0349">Heme</keyword>
<keyword evidence="4 5" id="KW-0408">Iron</keyword>
<dbReference type="Pfam" id="PF00067">
    <property type="entry name" value="p450"/>
    <property type="match status" value="1"/>
</dbReference>
<feature type="binding site" description="axial binding residue" evidence="5">
    <location>
        <position position="489"/>
    </location>
    <ligand>
        <name>heme</name>
        <dbReference type="ChEBI" id="CHEBI:30413"/>
    </ligand>
    <ligandPart>
        <name>Fe</name>
        <dbReference type="ChEBI" id="CHEBI:18248"/>
    </ligandPart>
</feature>
<name>A0A8T0GVB5_CERPU</name>
<keyword evidence="2 5" id="KW-0479">Metal-binding</keyword>
<organism evidence="7 8">
    <name type="scientific">Ceratodon purpureus</name>
    <name type="common">Fire moss</name>
    <name type="synonym">Dicranum purpureum</name>
    <dbReference type="NCBI Taxonomy" id="3225"/>
    <lineage>
        <taxon>Eukaryota</taxon>
        <taxon>Viridiplantae</taxon>
        <taxon>Streptophyta</taxon>
        <taxon>Embryophyta</taxon>
        <taxon>Bryophyta</taxon>
        <taxon>Bryophytina</taxon>
        <taxon>Bryopsida</taxon>
        <taxon>Dicranidae</taxon>
        <taxon>Pseudoditrichales</taxon>
        <taxon>Ditrichaceae</taxon>
        <taxon>Ceratodon</taxon>
    </lineage>
</organism>
<keyword evidence="6" id="KW-0503">Monooxygenase</keyword>
<evidence type="ECO:0000256" key="4">
    <source>
        <dbReference type="ARBA" id="ARBA00023004"/>
    </source>
</evidence>
<dbReference type="Proteomes" id="UP000822688">
    <property type="component" value="Chromosome 9"/>
</dbReference>
<accession>A0A8T0GVB5</accession>
<dbReference type="EMBL" id="CM026430">
    <property type="protein sequence ID" value="KAG0562507.1"/>
    <property type="molecule type" value="Genomic_DNA"/>
</dbReference>
<dbReference type="PRINTS" id="PR00385">
    <property type="entry name" value="P450"/>
</dbReference>
<dbReference type="CDD" id="cd20618">
    <property type="entry name" value="CYP71_clan"/>
    <property type="match status" value="1"/>
</dbReference>
<dbReference type="GO" id="GO:0004497">
    <property type="term" value="F:monooxygenase activity"/>
    <property type="evidence" value="ECO:0007669"/>
    <property type="project" value="UniProtKB-KW"/>
</dbReference>
<evidence type="ECO:0000256" key="6">
    <source>
        <dbReference type="RuleBase" id="RU000461"/>
    </source>
</evidence>
<dbReference type="InterPro" id="IPR002401">
    <property type="entry name" value="Cyt_P450_E_grp-I"/>
</dbReference>
<dbReference type="GO" id="GO:0020037">
    <property type="term" value="F:heme binding"/>
    <property type="evidence" value="ECO:0007669"/>
    <property type="project" value="InterPro"/>
</dbReference>
<dbReference type="PANTHER" id="PTHR47944:SF4">
    <property type="entry name" value="OS09G0441700 PROTEIN"/>
    <property type="match status" value="1"/>
</dbReference>
<comment type="caution">
    <text evidence="7">The sequence shown here is derived from an EMBL/GenBank/DDBJ whole genome shotgun (WGS) entry which is preliminary data.</text>
</comment>
<comment type="similarity">
    <text evidence="1 6">Belongs to the cytochrome P450 family.</text>
</comment>
<dbReference type="Gene3D" id="1.10.630.10">
    <property type="entry name" value="Cytochrome P450"/>
    <property type="match status" value="1"/>
</dbReference>
<evidence type="ECO:0000256" key="2">
    <source>
        <dbReference type="ARBA" id="ARBA00022723"/>
    </source>
</evidence>
<dbReference type="PANTHER" id="PTHR47944">
    <property type="entry name" value="CYTOCHROME P450 98A9"/>
    <property type="match status" value="1"/>
</dbReference>
<dbReference type="SUPFAM" id="SSF48264">
    <property type="entry name" value="Cytochrome P450"/>
    <property type="match status" value="1"/>
</dbReference>
<dbReference type="PROSITE" id="PS00086">
    <property type="entry name" value="CYTOCHROME_P450"/>
    <property type="match status" value="1"/>
</dbReference>
<dbReference type="GO" id="GO:0005506">
    <property type="term" value="F:iron ion binding"/>
    <property type="evidence" value="ECO:0007669"/>
    <property type="project" value="InterPro"/>
</dbReference>
<dbReference type="InterPro" id="IPR017972">
    <property type="entry name" value="Cyt_P450_CS"/>
</dbReference>
<protein>
    <recommendedName>
        <fullName evidence="9">Cytochrome P450</fullName>
    </recommendedName>
</protein>
<evidence type="ECO:0000313" key="8">
    <source>
        <dbReference type="Proteomes" id="UP000822688"/>
    </source>
</evidence>
<dbReference type="InterPro" id="IPR001128">
    <property type="entry name" value="Cyt_P450"/>
</dbReference>
<gene>
    <name evidence="7" type="ORF">KC19_9G151900</name>
</gene>
<evidence type="ECO:0008006" key="9">
    <source>
        <dbReference type="Google" id="ProtNLM"/>
    </source>
</evidence>
<proteinExistence type="inferred from homology"/>
<dbReference type="PRINTS" id="PR00463">
    <property type="entry name" value="EP450I"/>
</dbReference>
<dbReference type="GO" id="GO:0016705">
    <property type="term" value="F:oxidoreductase activity, acting on paired donors, with incorporation or reduction of molecular oxygen"/>
    <property type="evidence" value="ECO:0007669"/>
    <property type="project" value="InterPro"/>
</dbReference>
<evidence type="ECO:0000256" key="1">
    <source>
        <dbReference type="ARBA" id="ARBA00010617"/>
    </source>
</evidence>
<keyword evidence="3 6" id="KW-0560">Oxidoreductase</keyword>
<dbReference type="InterPro" id="IPR036396">
    <property type="entry name" value="Cyt_P450_sf"/>
</dbReference>
<sequence length="551" mass="62434">MDYIDTCMMFCGGFSHDVDDEICGGREGFCCLRSLVLKEHSTLWTKVIATTILVIYLVNLLWRRRNLPPGPWGLPIIGCMHMLGPRPHHTFQKMAEKYGPLMSLRIGQKLFIVASSGEAAKEFFKFHDANFSSRPFKRAFQVLMPNDIAFVEGNSPLRRHLRKIFQLELTSAKRIQETEHVRSGEMSKMIKAIPENSAITIRHYIEVMVTNVLSLMVFKKQYLAVAGKEVSSTTEEIKEIDAFKRILSDIAVNISKNNIGDVVPALRRLDPQGLESQYREVKERMDSFSSKIIAEHQERRHPGARLHSLEHEKDLIDIFLDQVEEEKKHEVTLENVQSILWNAIAAGLAPIVAASEWALAETLRNPHILEKAQAELDDVVGKSRRVQESDIPKLKYTQAIVKEAFRLHPAPMPPPHESMEPCKVFGYDIPAKTGLLCNFYAIQRDPAVWHKPLDFDPSRFLEGSPTASISVSGLRHFDLIPFGSGRRSCPAIEMGQLMVNLITANLLHAFDWSVPDRRQLEDDTEDVDHTASRAVAVTAIVKRRLPSDVYT</sequence>
<dbReference type="GO" id="GO:0044550">
    <property type="term" value="P:secondary metabolite biosynthetic process"/>
    <property type="evidence" value="ECO:0007669"/>
    <property type="project" value="UniProtKB-ARBA"/>
</dbReference>
<comment type="cofactor">
    <cofactor evidence="5">
        <name>heme</name>
        <dbReference type="ChEBI" id="CHEBI:30413"/>
    </cofactor>
</comment>
<dbReference type="AlphaFoldDB" id="A0A8T0GVB5"/>
<reference evidence="7" key="1">
    <citation type="submission" date="2020-06" db="EMBL/GenBank/DDBJ databases">
        <title>WGS assembly of Ceratodon purpureus strain R40.</title>
        <authorList>
            <person name="Carey S.B."/>
            <person name="Jenkins J."/>
            <person name="Shu S."/>
            <person name="Lovell J.T."/>
            <person name="Sreedasyam A."/>
            <person name="Maumus F."/>
            <person name="Tiley G.P."/>
            <person name="Fernandez-Pozo N."/>
            <person name="Barry K."/>
            <person name="Chen C."/>
            <person name="Wang M."/>
            <person name="Lipzen A."/>
            <person name="Daum C."/>
            <person name="Saski C.A."/>
            <person name="Payton A.C."/>
            <person name="Mcbreen J.C."/>
            <person name="Conrad R.E."/>
            <person name="Kollar L.M."/>
            <person name="Olsson S."/>
            <person name="Huttunen S."/>
            <person name="Landis J.B."/>
            <person name="Wickett N.J."/>
            <person name="Johnson M.G."/>
            <person name="Rensing S.A."/>
            <person name="Grimwood J."/>
            <person name="Schmutz J."/>
            <person name="Mcdaniel S.F."/>
        </authorList>
    </citation>
    <scope>NUCLEOTIDE SEQUENCE</scope>
    <source>
        <strain evidence="7">R40</strain>
    </source>
</reference>
<keyword evidence="8" id="KW-1185">Reference proteome</keyword>
<evidence type="ECO:0000256" key="3">
    <source>
        <dbReference type="ARBA" id="ARBA00023002"/>
    </source>
</evidence>
<evidence type="ECO:0000313" key="7">
    <source>
        <dbReference type="EMBL" id="KAG0562507.1"/>
    </source>
</evidence>
<evidence type="ECO:0000256" key="5">
    <source>
        <dbReference type="PIRSR" id="PIRSR602401-1"/>
    </source>
</evidence>